<dbReference type="EMBL" id="MHKD01000021">
    <property type="protein sequence ID" value="OGY83270.1"/>
    <property type="molecule type" value="Genomic_DNA"/>
</dbReference>
<gene>
    <name evidence="11" type="ORF">A3F54_02825</name>
</gene>
<evidence type="ECO:0000259" key="10">
    <source>
        <dbReference type="Pfam" id="PF02875"/>
    </source>
</evidence>
<keyword evidence="6" id="KW-0067">ATP-binding</keyword>
<evidence type="ECO:0000256" key="8">
    <source>
        <dbReference type="ARBA" id="ARBA00030592"/>
    </source>
</evidence>
<evidence type="ECO:0000256" key="9">
    <source>
        <dbReference type="ARBA" id="ARBA00047493"/>
    </source>
</evidence>
<evidence type="ECO:0000256" key="6">
    <source>
        <dbReference type="ARBA" id="ARBA00022840"/>
    </source>
</evidence>
<dbReference type="STRING" id="1798542.A3F54_02825"/>
<evidence type="ECO:0000313" key="12">
    <source>
        <dbReference type="Proteomes" id="UP000176952"/>
    </source>
</evidence>
<keyword evidence="4" id="KW-0479">Metal-binding</keyword>
<keyword evidence="7" id="KW-0460">Magnesium</keyword>
<dbReference type="GO" id="GO:0004326">
    <property type="term" value="F:tetrahydrofolylpolyglutamate synthase activity"/>
    <property type="evidence" value="ECO:0007669"/>
    <property type="project" value="UniProtKB-EC"/>
</dbReference>
<dbReference type="InterPro" id="IPR036615">
    <property type="entry name" value="Mur_ligase_C_dom_sf"/>
</dbReference>
<dbReference type="InterPro" id="IPR004101">
    <property type="entry name" value="Mur_ligase_C"/>
</dbReference>
<dbReference type="Pfam" id="PF02875">
    <property type="entry name" value="Mur_ligase_C"/>
    <property type="match status" value="1"/>
</dbReference>
<evidence type="ECO:0000256" key="1">
    <source>
        <dbReference type="ARBA" id="ARBA00008276"/>
    </source>
</evidence>
<dbReference type="GO" id="GO:0008841">
    <property type="term" value="F:dihydrofolate synthase activity"/>
    <property type="evidence" value="ECO:0007669"/>
    <property type="project" value="TreeGrafter"/>
</dbReference>
<dbReference type="Gene3D" id="3.90.190.20">
    <property type="entry name" value="Mur ligase, C-terminal domain"/>
    <property type="match status" value="1"/>
</dbReference>
<dbReference type="InterPro" id="IPR036565">
    <property type="entry name" value="Mur-like_cat_sf"/>
</dbReference>
<organism evidence="11 12">
    <name type="scientific">Candidatus Kerfeldbacteria bacterium RIFCSPHIGHO2_12_FULL_48_17</name>
    <dbReference type="NCBI Taxonomy" id="1798542"/>
    <lineage>
        <taxon>Bacteria</taxon>
        <taxon>Candidatus Kerfeldiibacteriota</taxon>
    </lineage>
</organism>
<dbReference type="GO" id="GO:0005524">
    <property type="term" value="F:ATP binding"/>
    <property type="evidence" value="ECO:0007669"/>
    <property type="project" value="UniProtKB-KW"/>
</dbReference>
<dbReference type="NCBIfam" id="TIGR01499">
    <property type="entry name" value="folC"/>
    <property type="match status" value="1"/>
</dbReference>
<proteinExistence type="inferred from homology"/>
<dbReference type="SUPFAM" id="SSF53623">
    <property type="entry name" value="MurD-like peptide ligases, catalytic domain"/>
    <property type="match status" value="1"/>
</dbReference>
<protein>
    <recommendedName>
        <fullName evidence="2">tetrahydrofolate synthase</fullName>
        <ecNumber evidence="2">6.3.2.17</ecNumber>
    </recommendedName>
    <alternativeName>
        <fullName evidence="8">Tetrahydrofolylpolyglutamate synthase</fullName>
    </alternativeName>
</protein>
<evidence type="ECO:0000256" key="3">
    <source>
        <dbReference type="ARBA" id="ARBA00022598"/>
    </source>
</evidence>
<dbReference type="InterPro" id="IPR001645">
    <property type="entry name" value="Folylpolyglutamate_synth"/>
</dbReference>
<dbReference type="AlphaFoldDB" id="A0A1G2B4Y4"/>
<keyword evidence="3" id="KW-0436">Ligase</keyword>
<evidence type="ECO:0000256" key="4">
    <source>
        <dbReference type="ARBA" id="ARBA00022723"/>
    </source>
</evidence>
<comment type="similarity">
    <text evidence="1">Belongs to the folylpolyglutamate synthase family.</text>
</comment>
<evidence type="ECO:0000256" key="7">
    <source>
        <dbReference type="ARBA" id="ARBA00022842"/>
    </source>
</evidence>
<dbReference type="GO" id="GO:0005737">
    <property type="term" value="C:cytoplasm"/>
    <property type="evidence" value="ECO:0007669"/>
    <property type="project" value="TreeGrafter"/>
</dbReference>
<dbReference type="EC" id="6.3.2.17" evidence="2"/>
<comment type="caution">
    <text evidence="11">The sequence shown here is derived from an EMBL/GenBank/DDBJ whole genome shotgun (WGS) entry which is preliminary data.</text>
</comment>
<accession>A0A1G2B4Y4</accession>
<dbReference type="PANTHER" id="PTHR11136">
    <property type="entry name" value="FOLYLPOLYGLUTAMATE SYNTHASE-RELATED"/>
    <property type="match status" value="1"/>
</dbReference>
<reference evidence="11 12" key="1">
    <citation type="journal article" date="2016" name="Nat. Commun.">
        <title>Thousands of microbial genomes shed light on interconnected biogeochemical processes in an aquifer system.</title>
        <authorList>
            <person name="Anantharaman K."/>
            <person name="Brown C.T."/>
            <person name="Hug L.A."/>
            <person name="Sharon I."/>
            <person name="Castelle C.J."/>
            <person name="Probst A.J."/>
            <person name="Thomas B.C."/>
            <person name="Singh A."/>
            <person name="Wilkins M.J."/>
            <person name="Karaoz U."/>
            <person name="Brodie E.L."/>
            <person name="Williams K.H."/>
            <person name="Hubbard S.S."/>
            <person name="Banfield J.F."/>
        </authorList>
    </citation>
    <scope>NUCLEOTIDE SEQUENCE [LARGE SCALE GENOMIC DNA]</scope>
</reference>
<comment type="catalytic activity">
    <reaction evidence="9">
        <text>(6S)-5,6,7,8-tetrahydrofolyl-(gamma-L-Glu)(n) + L-glutamate + ATP = (6S)-5,6,7,8-tetrahydrofolyl-(gamma-L-Glu)(n+1) + ADP + phosphate + H(+)</text>
        <dbReference type="Rhea" id="RHEA:10580"/>
        <dbReference type="Rhea" id="RHEA-COMP:14738"/>
        <dbReference type="Rhea" id="RHEA-COMP:14740"/>
        <dbReference type="ChEBI" id="CHEBI:15378"/>
        <dbReference type="ChEBI" id="CHEBI:29985"/>
        <dbReference type="ChEBI" id="CHEBI:30616"/>
        <dbReference type="ChEBI" id="CHEBI:43474"/>
        <dbReference type="ChEBI" id="CHEBI:141005"/>
        <dbReference type="ChEBI" id="CHEBI:456216"/>
        <dbReference type="EC" id="6.3.2.17"/>
    </reaction>
</comment>
<dbReference type="PANTHER" id="PTHR11136:SF0">
    <property type="entry name" value="DIHYDROFOLATE SYNTHETASE-RELATED"/>
    <property type="match status" value="1"/>
</dbReference>
<dbReference type="Proteomes" id="UP000176952">
    <property type="component" value="Unassembled WGS sequence"/>
</dbReference>
<evidence type="ECO:0000256" key="2">
    <source>
        <dbReference type="ARBA" id="ARBA00013025"/>
    </source>
</evidence>
<evidence type="ECO:0000256" key="5">
    <source>
        <dbReference type="ARBA" id="ARBA00022741"/>
    </source>
</evidence>
<feature type="domain" description="Mur ligase C-terminal" evidence="10">
    <location>
        <begin position="299"/>
        <end position="402"/>
    </location>
</feature>
<sequence>MATGENTMNGSYLNVIDQIYNASWTANKLSRFSLLQEAMQALLPHQPKAKTLKYIQVVGTSGKGSTTRFLEAGLNTVSSAGSLTSPHVFDYRERFSVAGQMPTRPQVTEIWEKKILAYMVAQAEAGQPALSFTELTILIALHVFTKAKVEWAVMEAALGGRYDQTQALQPQFSVLTNVGDDHRDFLGEHLWQRALDKGGIIQEGRQFFTSETALETVEILQNLCREQKTAYIDVSASEVAATKRALQKLLSPQALQQTLFATDIQYRNAALALKVITSIYPEADETRILTAFTRVRIIGRFQKIAPNIYIDIAHNPNKIVALADTLQAHFPKQKKIFVLGFSRGKNIADMLKPLLPQAQKIFVATEFYKSEDAATVKKALKAAVKRTSITFIEDPKQALRAAQEFLDLRRVQGAGEDTPLILTGSTYMIAAATNPDPYLEYINTLNDWRDPQQHR</sequence>
<dbReference type="GO" id="GO:0046872">
    <property type="term" value="F:metal ion binding"/>
    <property type="evidence" value="ECO:0007669"/>
    <property type="project" value="UniProtKB-KW"/>
</dbReference>
<keyword evidence="5" id="KW-0547">Nucleotide-binding</keyword>
<dbReference type="SUPFAM" id="SSF53244">
    <property type="entry name" value="MurD-like peptide ligases, peptide-binding domain"/>
    <property type="match status" value="1"/>
</dbReference>
<evidence type="ECO:0000313" key="11">
    <source>
        <dbReference type="EMBL" id="OGY83270.1"/>
    </source>
</evidence>
<dbReference type="Gene3D" id="3.40.1190.10">
    <property type="entry name" value="Mur-like, catalytic domain"/>
    <property type="match status" value="1"/>
</dbReference>
<name>A0A1G2B4Y4_9BACT</name>